<name>A0A930VZ27_9ACTN</name>
<dbReference type="EMBL" id="JABZGT010000025">
    <property type="protein sequence ID" value="MBF4808795.1"/>
    <property type="molecule type" value="Genomic_DNA"/>
</dbReference>
<sequence length="105" mass="11642">MKIEISLFEAQLNAIFTIVKSFSWANAYAEKCNPQLNAFFTTWRGGEYGSLTKPQDSGAATWLNAPYMMTATDLTGLMGLTGLMALTGLAELHKNRLLVYQEPVF</sequence>
<dbReference type="AlphaFoldDB" id="A0A930VZ27"/>
<accession>A0A930VZ27</accession>
<evidence type="ECO:0000313" key="2">
    <source>
        <dbReference type="Proteomes" id="UP000772566"/>
    </source>
</evidence>
<protein>
    <submittedName>
        <fullName evidence="1">Uncharacterized protein</fullName>
    </submittedName>
</protein>
<reference evidence="1" key="1">
    <citation type="submission" date="2020-04" db="EMBL/GenBank/DDBJ databases">
        <title>Deep metagenomics examines the oral microbiome during advanced dental caries in children, revealing novel taxa and co-occurrences with host molecules.</title>
        <authorList>
            <person name="Baker J.L."/>
            <person name="Morton J.T."/>
            <person name="Dinis M."/>
            <person name="Alvarez R."/>
            <person name="Tran N.C."/>
            <person name="Knight R."/>
            <person name="Edlund A."/>
        </authorList>
    </citation>
    <scope>NUCLEOTIDE SEQUENCE</scope>
    <source>
        <strain evidence="1">JCVI_22A_bin.2</strain>
    </source>
</reference>
<gene>
    <name evidence="1" type="ORF">HXK23_00995</name>
</gene>
<comment type="caution">
    <text evidence="1">The sequence shown here is derived from an EMBL/GenBank/DDBJ whole genome shotgun (WGS) entry which is preliminary data.</text>
</comment>
<dbReference type="Proteomes" id="UP000772566">
    <property type="component" value="Unassembled WGS sequence"/>
</dbReference>
<organism evidence="1 2">
    <name type="scientific">Lancefieldella parvula</name>
    <dbReference type="NCBI Taxonomy" id="1382"/>
    <lineage>
        <taxon>Bacteria</taxon>
        <taxon>Bacillati</taxon>
        <taxon>Actinomycetota</taxon>
        <taxon>Coriobacteriia</taxon>
        <taxon>Coriobacteriales</taxon>
        <taxon>Atopobiaceae</taxon>
        <taxon>Lancefieldella</taxon>
    </lineage>
</organism>
<evidence type="ECO:0000313" key="1">
    <source>
        <dbReference type="EMBL" id="MBF4808795.1"/>
    </source>
</evidence>
<proteinExistence type="predicted"/>